<dbReference type="Gene3D" id="3.40.50.150">
    <property type="entry name" value="Vaccinia Virus protein VP39"/>
    <property type="match status" value="1"/>
</dbReference>
<evidence type="ECO:0000259" key="1">
    <source>
        <dbReference type="Pfam" id="PF08241"/>
    </source>
</evidence>
<accession>A0A2M7G8X8</accession>
<gene>
    <name evidence="2" type="ORF">COW36_04510</name>
</gene>
<keyword evidence="2" id="KW-0489">Methyltransferase</keyword>
<dbReference type="InterPro" id="IPR013216">
    <property type="entry name" value="Methyltransf_11"/>
</dbReference>
<dbReference type="AlphaFoldDB" id="A0A2M7G8X8"/>
<dbReference type="EMBL" id="PFFQ01000012">
    <property type="protein sequence ID" value="PIW18560.1"/>
    <property type="molecule type" value="Genomic_DNA"/>
</dbReference>
<proteinExistence type="predicted"/>
<protein>
    <submittedName>
        <fullName evidence="2">Methyltransferase type 11</fullName>
    </submittedName>
</protein>
<name>A0A2M7G8X8_9BACT</name>
<keyword evidence="2" id="KW-0808">Transferase</keyword>
<feature type="domain" description="Methyltransferase type 11" evidence="1">
    <location>
        <begin position="32"/>
        <end position="124"/>
    </location>
</feature>
<dbReference type="GO" id="GO:0008757">
    <property type="term" value="F:S-adenosylmethionine-dependent methyltransferase activity"/>
    <property type="evidence" value="ECO:0007669"/>
    <property type="project" value="InterPro"/>
</dbReference>
<reference evidence="2 3" key="1">
    <citation type="submission" date="2017-09" db="EMBL/GenBank/DDBJ databases">
        <title>Depth-based differentiation of microbial function through sediment-hosted aquifers and enrichment of novel symbionts in the deep terrestrial subsurface.</title>
        <authorList>
            <person name="Probst A.J."/>
            <person name="Ladd B."/>
            <person name="Jarett J.K."/>
            <person name="Geller-Mcgrath D.E."/>
            <person name="Sieber C.M."/>
            <person name="Emerson J.B."/>
            <person name="Anantharaman K."/>
            <person name="Thomas B.C."/>
            <person name="Malmstrom R."/>
            <person name="Stieglmeier M."/>
            <person name="Klingl A."/>
            <person name="Woyke T."/>
            <person name="Ryan C.M."/>
            <person name="Banfield J.F."/>
        </authorList>
    </citation>
    <scope>NUCLEOTIDE SEQUENCE [LARGE SCALE GENOMIC DNA]</scope>
    <source>
        <strain evidence="2">CG17_big_fil_post_rev_8_21_14_2_50_48_46</strain>
    </source>
</reference>
<dbReference type="PANTHER" id="PTHR43861">
    <property type="entry name" value="TRANS-ACONITATE 2-METHYLTRANSFERASE-RELATED"/>
    <property type="match status" value="1"/>
</dbReference>
<dbReference type="InterPro" id="IPR029063">
    <property type="entry name" value="SAM-dependent_MTases_sf"/>
</dbReference>
<comment type="caution">
    <text evidence="2">The sequence shown here is derived from an EMBL/GenBank/DDBJ whole genome shotgun (WGS) entry which is preliminary data.</text>
</comment>
<dbReference type="GO" id="GO:0032259">
    <property type="term" value="P:methylation"/>
    <property type="evidence" value="ECO:0007669"/>
    <property type="project" value="UniProtKB-KW"/>
</dbReference>
<evidence type="ECO:0000313" key="3">
    <source>
        <dbReference type="Proteomes" id="UP000231019"/>
    </source>
</evidence>
<evidence type="ECO:0000313" key="2">
    <source>
        <dbReference type="EMBL" id="PIW18560.1"/>
    </source>
</evidence>
<dbReference type="CDD" id="cd02440">
    <property type="entry name" value="AdoMet_MTases"/>
    <property type="match status" value="1"/>
</dbReference>
<organism evidence="2 3">
    <name type="scientific">bacterium (Candidatus Blackallbacteria) CG17_big_fil_post_rev_8_21_14_2_50_48_46</name>
    <dbReference type="NCBI Taxonomy" id="2014261"/>
    <lineage>
        <taxon>Bacteria</taxon>
        <taxon>Candidatus Blackallbacteria</taxon>
    </lineage>
</organism>
<dbReference type="Pfam" id="PF08241">
    <property type="entry name" value="Methyltransf_11"/>
    <property type="match status" value="1"/>
</dbReference>
<dbReference type="SUPFAM" id="SSF53335">
    <property type="entry name" value="S-adenosyl-L-methionine-dependent methyltransferases"/>
    <property type="match status" value="1"/>
</dbReference>
<sequence>MQLIEEYLQQQSWRNWEQYLDKLPLQAQDRVLDLGCSVGAVSDLFAERAAQVWGIDLNPEFIAYCQAKQQTNQAFLCSDFAALKLQDFKDFNGVWASFSISYSPDPLQFLSALYRHLAPQGWIALLDIACFISGNMSEKSRYYAQVKAFELNSASAGFYDFNFGTKMESLLRQAGFQILLTDTERQDLELNFVGPARADVLACWQARLQRLPRLKAELGNAYPDFCNEFLDHLQSPEHDSRQTLILTIGKKEQCSA</sequence>
<dbReference type="PANTHER" id="PTHR43861:SF1">
    <property type="entry name" value="TRANS-ACONITATE 2-METHYLTRANSFERASE"/>
    <property type="match status" value="1"/>
</dbReference>
<dbReference type="Proteomes" id="UP000231019">
    <property type="component" value="Unassembled WGS sequence"/>
</dbReference>